<protein>
    <recommendedName>
        <fullName evidence="4">GLPGLI family protein</fullName>
    </recommendedName>
</protein>
<keyword evidence="3" id="KW-1185">Reference proteome</keyword>
<gene>
    <name evidence="2" type="ORF">DRF59_11330</name>
</gene>
<dbReference type="AlphaFoldDB" id="A0A3D9CMF2"/>
<dbReference type="Proteomes" id="UP000256769">
    <property type="component" value="Unassembled WGS sequence"/>
</dbReference>
<organism evidence="2 3">
    <name type="scientific">Chryseobacterium flavum</name>
    <dbReference type="NCBI Taxonomy" id="415851"/>
    <lineage>
        <taxon>Bacteria</taxon>
        <taxon>Pseudomonadati</taxon>
        <taxon>Bacteroidota</taxon>
        <taxon>Flavobacteriia</taxon>
        <taxon>Flavobacteriales</taxon>
        <taxon>Weeksellaceae</taxon>
        <taxon>Chryseobacterium group</taxon>
        <taxon>Chryseobacterium</taxon>
    </lineage>
</organism>
<name>A0A3D9CMF2_9FLAO</name>
<reference evidence="2 3" key="1">
    <citation type="journal article" date="2007" name="Int. J. Syst. Evol. Microbiol.">
        <title>Chryseobacterium flavum sp. nov., isolated from polluted soil.</title>
        <authorList>
            <person name="Zhou Y."/>
            <person name="Dong J."/>
            <person name="Wang X."/>
            <person name="Huang X."/>
            <person name="Zhang K.Y."/>
            <person name="Zhang Y.Q."/>
            <person name="Guo Y.F."/>
            <person name="Lai R."/>
            <person name="Li W.J."/>
        </authorList>
    </citation>
    <scope>NUCLEOTIDE SEQUENCE [LARGE SCALE GENOMIC DNA]</scope>
    <source>
        <strain evidence="2 3">KCTC 12877</strain>
    </source>
</reference>
<evidence type="ECO:0000313" key="3">
    <source>
        <dbReference type="Proteomes" id="UP000256769"/>
    </source>
</evidence>
<evidence type="ECO:0000313" key="2">
    <source>
        <dbReference type="EMBL" id="REC66931.1"/>
    </source>
</evidence>
<feature type="chain" id="PRO_5017653645" description="GLPGLI family protein" evidence="1">
    <location>
        <begin position="21"/>
        <end position="234"/>
    </location>
</feature>
<dbReference type="OrthoDB" id="1454574at2"/>
<proteinExistence type="predicted"/>
<keyword evidence="1" id="KW-0732">Signal</keyword>
<evidence type="ECO:0008006" key="4">
    <source>
        <dbReference type="Google" id="ProtNLM"/>
    </source>
</evidence>
<dbReference type="EMBL" id="QNUE01000007">
    <property type="protein sequence ID" value="REC66931.1"/>
    <property type="molecule type" value="Genomic_DNA"/>
</dbReference>
<evidence type="ECO:0000256" key="1">
    <source>
        <dbReference type="SAM" id="SignalP"/>
    </source>
</evidence>
<comment type="caution">
    <text evidence="2">The sequence shown here is derived from an EMBL/GenBank/DDBJ whole genome shotgun (WGS) entry which is preliminary data.</text>
</comment>
<sequence>MKITLSFGMLLLSAMGYSQAKEYQLENVTTYRAKTDFYSNFLHIYSTADYRTNLFVLATPMGNFSTLKLGEKMYAVYSEDGKTFQIDTEETLDRNKYRLNNEPDLDIRSVSVPVIKQTGKKEHLNSVACEVFTMKTGDLVDTLCIDTRSEVNTVPFLIPEAKGLKGLVYRIGNTMELVKTGRYTDVVKEELEKEPEQVQESGAPIQTSEKFVIWFDEKAEGEKYKAEYKKRKQP</sequence>
<feature type="signal peptide" evidence="1">
    <location>
        <begin position="1"/>
        <end position="20"/>
    </location>
</feature>
<accession>A0A3D9CMF2</accession>